<feature type="region of interest" description="Disordered" evidence="1">
    <location>
        <begin position="383"/>
        <end position="416"/>
    </location>
</feature>
<comment type="caution">
    <text evidence="2">The sequence shown here is derived from an EMBL/GenBank/DDBJ whole genome shotgun (WGS) entry which is preliminary data.</text>
</comment>
<dbReference type="InterPro" id="IPR053221">
    <property type="entry name" value="Burnettramic_acid_biosynth"/>
</dbReference>
<name>A0A2I2GA55_9EURO</name>
<sequence length="503" mass="55438">MLRGKLIKGVASGIGLASESITAYKAGRKQNGSEEHTPEPSPPSNSFPPPHCPSPNYSPYQPDHIEDHHEEEWQLDEAQDQLGHDDSPPGYTPTQDVDQLAHVFLESHPTSYAVPQGHPVLPYPVILPQRRPRDRKRGFIRAYAPVLDDFGIDQATFIDFLDTSNKACQASGWIGAINLASIGTMFMPSAIGMAVSVAIQIGTDVAIAAENRRKTNTYFDKINQEMYHPRGLHCLIMTWKPDSESPYVSFDLNSTVSQSIDHGPGTETGWMNKMKHKYKSSDGKTYGDLPFRETAPLVFPDLDELARQSGDAEKKLKEKHSRREFVGDYLDRRGQAQFMMENPTSDLNMAPKPQFTSRYADPSHPANSGSLISLVTGGHVNPDELIGGRRAGGGRREGGRRGYDRGVGGGLLGRRQGPISHIINGVQNSRSGEQYPAEEGYREGPASAPGYGARNPRERLRGPRGDGPLGGIKKKLQSNVLYLMIVNLPSEEEMRQARGMMRS</sequence>
<accession>A0A2I2GA55</accession>
<dbReference type="EMBL" id="MSFO01000004">
    <property type="protein sequence ID" value="PLB49764.1"/>
    <property type="molecule type" value="Genomic_DNA"/>
</dbReference>
<feature type="compositionally biased region" description="Basic and acidic residues" evidence="1">
    <location>
        <begin position="455"/>
        <end position="464"/>
    </location>
</feature>
<dbReference type="GeneID" id="36554473"/>
<dbReference type="VEuPathDB" id="FungiDB:P170DRAFT_409355"/>
<dbReference type="RefSeq" id="XP_024705066.1">
    <property type="nucleotide sequence ID" value="XM_024846774.1"/>
</dbReference>
<proteinExistence type="predicted"/>
<protein>
    <recommendedName>
        <fullName evidence="4">FAD binding domain protein</fullName>
    </recommendedName>
</protein>
<dbReference type="PANTHER" id="PTHR38887">
    <property type="entry name" value="CHROMOSOME 21, WHOLE GENOME SHOTGUN SEQUENCE"/>
    <property type="match status" value="1"/>
</dbReference>
<keyword evidence="3" id="KW-1185">Reference proteome</keyword>
<dbReference type="Proteomes" id="UP000234275">
    <property type="component" value="Unassembled WGS sequence"/>
</dbReference>
<reference evidence="2 3" key="1">
    <citation type="submission" date="2016-12" db="EMBL/GenBank/DDBJ databases">
        <title>The genomes of Aspergillus section Nigri reveals drivers in fungal speciation.</title>
        <authorList>
            <consortium name="DOE Joint Genome Institute"/>
            <person name="Vesth T.C."/>
            <person name="Nybo J."/>
            <person name="Theobald S."/>
            <person name="Brandl J."/>
            <person name="Frisvad J.C."/>
            <person name="Nielsen K.F."/>
            <person name="Lyhne E.K."/>
            <person name="Kogle M.E."/>
            <person name="Kuo A."/>
            <person name="Riley R."/>
            <person name="Clum A."/>
            <person name="Nolan M."/>
            <person name="Lipzen A."/>
            <person name="Salamov A."/>
            <person name="Henrissat B."/>
            <person name="Wiebenga A."/>
            <person name="De Vries R.P."/>
            <person name="Grigoriev I.V."/>
            <person name="Mortensen U.H."/>
            <person name="Andersen M.R."/>
            <person name="Baker S.E."/>
        </authorList>
    </citation>
    <scope>NUCLEOTIDE SEQUENCE [LARGE SCALE GENOMIC DNA]</scope>
    <source>
        <strain evidence="2 3">IBT 23096</strain>
    </source>
</reference>
<evidence type="ECO:0008006" key="4">
    <source>
        <dbReference type="Google" id="ProtNLM"/>
    </source>
</evidence>
<evidence type="ECO:0000313" key="2">
    <source>
        <dbReference type="EMBL" id="PLB49764.1"/>
    </source>
</evidence>
<organism evidence="2 3">
    <name type="scientific">Aspergillus steynii IBT 23096</name>
    <dbReference type="NCBI Taxonomy" id="1392250"/>
    <lineage>
        <taxon>Eukaryota</taxon>
        <taxon>Fungi</taxon>
        <taxon>Dikarya</taxon>
        <taxon>Ascomycota</taxon>
        <taxon>Pezizomycotina</taxon>
        <taxon>Eurotiomycetes</taxon>
        <taxon>Eurotiomycetidae</taxon>
        <taxon>Eurotiales</taxon>
        <taxon>Aspergillaceae</taxon>
        <taxon>Aspergillus</taxon>
        <taxon>Aspergillus subgen. Circumdati</taxon>
    </lineage>
</organism>
<dbReference type="PANTHER" id="PTHR38887:SF1">
    <property type="entry name" value="RAS MODIFICATION PROTEIN ERF4"/>
    <property type="match status" value="1"/>
</dbReference>
<feature type="compositionally biased region" description="Pro residues" evidence="1">
    <location>
        <begin position="39"/>
        <end position="53"/>
    </location>
</feature>
<feature type="region of interest" description="Disordered" evidence="1">
    <location>
        <begin position="429"/>
        <end position="472"/>
    </location>
</feature>
<evidence type="ECO:0000313" key="3">
    <source>
        <dbReference type="Proteomes" id="UP000234275"/>
    </source>
</evidence>
<gene>
    <name evidence="2" type="ORF">P170DRAFT_409355</name>
</gene>
<dbReference type="OrthoDB" id="3433125at2759"/>
<feature type="region of interest" description="Disordered" evidence="1">
    <location>
        <begin position="25"/>
        <end position="65"/>
    </location>
</feature>
<feature type="compositionally biased region" description="Basic and acidic residues" evidence="1">
    <location>
        <begin position="394"/>
        <end position="404"/>
    </location>
</feature>
<evidence type="ECO:0000256" key="1">
    <source>
        <dbReference type="SAM" id="MobiDB-lite"/>
    </source>
</evidence>
<dbReference type="AlphaFoldDB" id="A0A2I2GA55"/>